<evidence type="ECO:0000313" key="2">
    <source>
        <dbReference type="Proteomes" id="UP001213979"/>
    </source>
</evidence>
<evidence type="ECO:0000313" key="1">
    <source>
        <dbReference type="EMBL" id="MDE8564251.1"/>
    </source>
</evidence>
<reference evidence="1 2" key="1">
    <citation type="submission" date="2023-01" db="EMBL/GenBank/DDBJ databases">
        <title>Genome-based reclassification of Anoxybacillus geothermalis as a later heterotypic synonym of Anoxybacillus rupiensis.</title>
        <authorList>
            <person name="Inan Bektas K."/>
            <person name="Canakci S."/>
            <person name="Belduz A.A."/>
            <person name="Guler H.H."/>
        </authorList>
    </citation>
    <scope>NUCLEOTIDE SEQUENCE [LARGE SCALE GENOMIC DNA]</scope>
    <source>
        <strain evidence="1 2">DSM 17127</strain>
    </source>
</reference>
<accession>A0ABT5W831</accession>
<dbReference type="Proteomes" id="UP001213979">
    <property type="component" value="Unassembled WGS sequence"/>
</dbReference>
<proteinExistence type="predicted"/>
<dbReference type="EMBL" id="JAQOTG010000008">
    <property type="protein sequence ID" value="MDE8564251.1"/>
    <property type="molecule type" value="Genomic_DNA"/>
</dbReference>
<name>A0ABT5W831_9BACL</name>
<keyword evidence="2" id="KW-1185">Reference proteome</keyword>
<comment type="caution">
    <text evidence="1">The sequence shown here is derived from an EMBL/GenBank/DDBJ whole genome shotgun (WGS) entry which is preliminary data.</text>
</comment>
<protein>
    <submittedName>
        <fullName evidence="1">Uncharacterized protein</fullName>
    </submittedName>
</protein>
<organism evidence="1 2">
    <name type="scientific">Anoxybacteroides rupiense</name>
    <dbReference type="NCBI Taxonomy" id="311460"/>
    <lineage>
        <taxon>Bacteria</taxon>
        <taxon>Bacillati</taxon>
        <taxon>Bacillota</taxon>
        <taxon>Bacilli</taxon>
        <taxon>Bacillales</taxon>
        <taxon>Anoxybacillaceae</taxon>
        <taxon>Anoxybacteroides</taxon>
    </lineage>
</organism>
<sequence>MCDVYYGLPSMAGLNLPMMDYPYKQKGRRSGRPEASVWTCFHQGHITPLFGRPIVENEHGKLHSIYTCGRARDGIYRYVF</sequence>
<gene>
    <name evidence="1" type="ORF">PNH38_10145</name>
</gene>